<protein>
    <recommendedName>
        <fullName evidence="3">CopG family transcriptional regulator</fullName>
    </recommendedName>
</protein>
<organism evidence="1 2">
    <name type="scientific">Duganella qianjiadongensis</name>
    <dbReference type="NCBI Taxonomy" id="2692176"/>
    <lineage>
        <taxon>Bacteria</taxon>
        <taxon>Pseudomonadati</taxon>
        <taxon>Pseudomonadota</taxon>
        <taxon>Betaproteobacteria</taxon>
        <taxon>Burkholderiales</taxon>
        <taxon>Oxalobacteraceae</taxon>
        <taxon>Telluria group</taxon>
        <taxon>Duganella</taxon>
    </lineage>
</organism>
<dbReference type="Proteomes" id="UP000478090">
    <property type="component" value="Unassembled WGS sequence"/>
</dbReference>
<proteinExistence type="predicted"/>
<dbReference type="RefSeq" id="WP_161037720.1">
    <property type="nucleotide sequence ID" value="NZ_WWCM01000002.1"/>
</dbReference>
<sequence>MNNINHEGQEPMEEGPREAGCWVPIANPFAAGGGELRLRLHKDVIAYFASIGADAGWPAERIMELYLRNIARSGYRIPLELTSIKEFLSAKQ</sequence>
<accession>A0ABW9VFA7</accession>
<reference evidence="1 2" key="1">
    <citation type="submission" date="2019-12" db="EMBL/GenBank/DDBJ databases">
        <title>Novel species isolated from a subtropical stream in China.</title>
        <authorList>
            <person name="Lu H."/>
        </authorList>
    </citation>
    <scope>NUCLEOTIDE SEQUENCE [LARGE SCALE GENOMIC DNA]</scope>
    <source>
        <strain evidence="1 2">CY13W</strain>
    </source>
</reference>
<dbReference type="EMBL" id="WWCM01000002">
    <property type="protein sequence ID" value="MYM38294.1"/>
    <property type="molecule type" value="Genomic_DNA"/>
</dbReference>
<evidence type="ECO:0008006" key="3">
    <source>
        <dbReference type="Google" id="ProtNLM"/>
    </source>
</evidence>
<evidence type="ECO:0000313" key="2">
    <source>
        <dbReference type="Proteomes" id="UP000478090"/>
    </source>
</evidence>
<name>A0ABW9VFA7_9BURK</name>
<evidence type="ECO:0000313" key="1">
    <source>
        <dbReference type="EMBL" id="MYM38294.1"/>
    </source>
</evidence>
<keyword evidence="2" id="KW-1185">Reference proteome</keyword>
<gene>
    <name evidence="1" type="ORF">GTP27_03025</name>
</gene>
<comment type="caution">
    <text evidence="1">The sequence shown here is derived from an EMBL/GenBank/DDBJ whole genome shotgun (WGS) entry which is preliminary data.</text>
</comment>